<dbReference type="GO" id="GO:0004818">
    <property type="term" value="F:glutamate-tRNA ligase activity"/>
    <property type="evidence" value="ECO:0007669"/>
    <property type="project" value="UniProtKB-EC"/>
</dbReference>
<dbReference type="GO" id="GO:0006424">
    <property type="term" value="P:glutamyl-tRNA aminoacylation"/>
    <property type="evidence" value="ECO:0007669"/>
    <property type="project" value="InterPro"/>
</dbReference>
<dbReference type="Gene3D" id="1.20.5.110">
    <property type="match status" value="1"/>
</dbReference>
<keyword evidence="7 11" id="KW-0648">Protein biosynthesis</keyword>
<dbReference type="CDD" id="cd00808">
    <property type="entry name" value="GluRS_core"/>
    <property type="match status" value="1"/>
</dbReference>
<dbReference type="FunFam" id="3.40.50.620:FF:000045">
    <property type="entry name" value="Glutamate--tRNA ligase, mitochondrial"/>
    <property type="match status" value="1"/>
</dbReference>
<dbReference type="SUPFAM" id="SSF58038">
    <property type="entry name" value="SNARE fusion complex"/>
    <property type="match status" value="1"/>
</dbReference>
<proteinExistence type="inferred from homology"/>
<dbReference type="Proteomes" id="UP000568158">
    <property type="component" value="Unassembled WGS sequence"/>
</dbReference>
<dbReference type="Gene3D" id="3.40.50.620">
    <property type="entry name" value="HUPs"/>
    <property type="match status" value="1"/>
</dbReference>
<dbReference type="GO" id="GO:0005524">
    <property type="term" value="F:ATP binding"/>
    <property type="evidence" value="ECO:0007669"/>
    <property type="project" value="UniProtKB-KW"/>
</dbReference>
<comment type="caution">
    <text evidence="14">The sequence shown here is derived from an EMBL/GenBank/DDBJ whole genome shotgun (WGS) entry which is preliminary data.</text>
</comment>
<keyword evidence="4 11" id="KW-0436">Ligase</keyword>
<dbReference type="PRINTS" id="PR00987">
    <property type="entry name" value="TRNASYNTHGLU"/>
</dbReference>
<organism evidence="14 15">
    <name type="scientific">Dekkera bruxellensis</name>
    <name type="common">Brettanomyces custersii</name>
    <dbReference type="NCBI Taxonomy" id="5007"/>
    <lineage>
        <taxon>Eukaryota</taxon>
        <taxon>Fungi</taxon>
        <taxon>Dikarya</taxon>
        <taxon>Ascomycota</taxon>
        <taxon>Saccharomycotina</taxon>
        <taxon>Pichiomycetes</taxon>
        <taxon>Pichiales</taxon>
        <taxon>Pichiaceae</taxon>
        <taxon>Brettanomyces</taxon>
    </lineage>
</organism>
<dbReference type="Pfam" id="PF00749">
    <property type="entry name" value="tRNA-synt_1c"/>
    <property type="match status" value="1"/>
</dbReference>
<dbReference type="GO" id="GO:0005739">
    <property type="term" value="C:mitochondrion"/>
    <property type="evidence" value="ECO:0007669"/>
    <property type="project" value="UniProtKB-SubCell"/>
</dbReference>
<dbReference type="InterPro" id="IPR000924">
    <property type="entry name" value="Glu/Gln-tRNA-synth"/>
</dbReference>
<dbReference type="InterPro" id="IPR049940">
    <property type="entry name" value="GluQ/Sye"/>
</dbReference>
<dbReference type="SUPFAM" id="SSF52374">
    <property type="entry name" value="Nucleotidylyl transferase"/>
    <property type="match status" value="1"/>
</dbReference>
<protein>
    <recommendedName>
        <fullName evidence="10">Glutamate--tRNA ligase, mitochondrial</fullName>
        <ecNumber evidence="3">6.1.1.17</ecNumber>
    </recommendedName>
    <alternativeName>
        <fullName evidence="9">Glutamyl-tRNA synthetase</fullName>
    </alternativeName>
</protein>
<keyword evidence="6 11" id="KW-0067">ATP-binding</keyword>
<evidence type="ECO:0000256" key="6">
    <source>
        <dbReference type="ARBA" id="ARBA00022840"/>
    </source>
</evidence>
<evidence type="ECO:0000256" key="7">
    <source>
        <dbReference type="ARBA" id="ARBA00022917"/>
    </source>
</evidence>
<comment type="subcellular location">
    <subcellularLocation>
        <location evidence="1">Mitochondrion</location>
    </subcellularLocation>
</comment>
<dbReference type="InterPro" id="IPR000727">
    <property type="entry name" value="T_SNARE_dom"/>
</dbReference>
<evidence type="ECO:0000256" key="12">
    <source>
        <dbReference type="SAM" id="MobiDB-lite"/>
    </source>
</evidence>
<dbReference type="InterPro" id="IPR008925">
    <property type="entry name" value="aa_tRNA-synth_I_cd-bd_sf"/>
</dbReference>
<evidence type="ECO:0000256" key="1">
    <source>
        <dbReference type="ARBA" id="ARBA00004173"/>
    </source>
</evidence>
<dbReference type="GO" id="GO:0000049">
    <property type="term" value="F:tRNA binding"/>
    <property type="evidence" value="ECO:0007669"/>
    <property type="project" value="InterPro"/>
</dbReference>
<gene>
    <name evidence="14" type="ORF">HII12_003614</name>
</gene>
<feature type="compositionally biased region" description="Low complexity" evidence="12">
    <location>
        <begin position="143"/>
        <end position="165"/>
    </location>
</feature>
<feature type="region of interest" description="Disordered" evidence="12">
    <location>
        <begin position="142"/>
        <end position="174"/>
    </location>
</feature>
<dbReference type="InterPro" id="IPR020751">
    <property type="entry name" value="aa-tRNA-synth_I_codon-bd_sub2"/>
</dbReference>
<dbReference type="InterPro" id="IPR004527">
    <property type="entry name" value="Glu-tRNA-ligase_bac/mito"/>
</dbReference>
<dbReference type="PROSITE" id="PS50192">
    <property type="entry name" value="T_SNARE"/>
    <property type="match status" value="1"/>
</dbReference>
<evidence type="ECO:0000256" key="8">
    <source>
        <dbReference type="ARBA" id="ARBA00023146"/>
    </source>
</evidence>
<dbReference type="PANTHER" id="PTHR43311:SF2">
    <property type="entry name" value="GLUTAMATE--TRNA LIGASE, MITOCHONDRIAL-RELATED"/>
    <property type="match status" value="1"/>
</dbReference>
<evidence type="ECO:0000256" key="11">
    <source>
        <dbReference type="RuleBase" id="RU363037"/>
    </source>
</evidence>
<evidence type="ECO:0000256" key="5">
    <source>
        <dbReference type="ARBA" id="ARBA00022741"/>
    </source>
</evidence>
<evidence type="ECO:0000256" key="4">
    <source>
        <dbReference type="ARBA" id="ARBA00022598"/>
    </source>
</evidence>
<dbReference type="InterPro" id="IPR045462">
    <property type="entry name" value="aa-tRNA-synth_I_cd-bd"/>
</dbReference>
<comment type="similarity">
    <text evidence="2">Belongs to the class-I aminoacyl-tRNA synthetase family. Glutamate--tRNA ligase type 1 subfamily.</text>
</comment>
<evidence type="ECO:0000256" key="3">
    <source>
        <dbReference type="ARBA" id="ARBA00012835"/>
    </source>
</evidence>
<evidence type="ECO:0000313" key="15">
    <source>
        <dbReference type="Proteomes" id="UP000568158"/>
    </source>
</evidence>
<dbReference type="SUPFAM" id="SSF48163">
    <property type="entry name" value="An anticodon-binding domain of class I aminoacyl-tRNA synthetases"/>
    <property type="match status" value="1"/>
</dbReference>
<evidence type="ECO:0000256" key="10">
    <source>
        <dbReference type="ARBA" id="ARBA00072917"/>
    </source>
</evidence>
<dbReference type="InterPro" id="IPR033910">
    <property type="entry name" value="GluRS_core"/>
</dbReference>
<dbReference type="Gene3D" id="1.10.10.350">
    <property type="match status" value="1"/>
</dbReference>
<name>A0A8H6BDW2_DEKBR</name>
<evidence type="ECO:0000313" key="14">
    <source>
        <dbReference type="EMBL" id="KAF6010068.1"/>
    </source>
</evidence>
<keyword evidence="8 11" id="KW-0030">Aminoacyl-tRNA synthetase</keyword>
<dbReference type="EC" id="6.1.1.17" evidence="3"/>
<dbReference type="PANTHER" id="PTHR43311">
    <property type="entry name" value="GLUTAMATE--TRNA LIGASE"/>
    <property type="match status" value="1"/>
</dbReference>
<evidence type="ECO:0000256" key="9">
    <source>
        <dbReference type="ARBA" id="ARBA00030865"/>
    </source>
</evidence>
<dbReference type="EMBL" id="JABCYN010000030">
    <property type="protein sequence ID" value="KAF6010068.1"/>
    <property type="molecule type" value="Genomic_DNA"/>
</dbReference>
<evidence type="ECO:0000256" key="2">
    <source>
        <dbReference type="ARBA" id="ARBA00007894"/>
    </source>
</evidence>
<keyword evidence="5 11" id="KW-0547">Nucleotide-binding</keyword>
<dbReference type="GO" id="GO:0008270">
    <property type="term" value="F:zinc ion binding"/>
    <property type="evidence" value="ECO:0007669"/>
    <property type="project" value="InterPro"/>
</dbReference>
<dbReference type="InterPro" id="IPR014729">
    <property type="entry name" value="Rossmann-like_a/b/a_fold"/>
</dbReference>
<dbReference type="HAMAP" id="MF_00022">
    <property type="entry name" value="Glu_tRNA_synth_type1"/>
    <property type="match status" value="1"/>
</dbReference>
<dbReference type="CDD" id="cd15859">
    <property type="entry name" value="SNARE_SYN8"/>
    <property type="match status" value="1"/>
</dbReference>
<feature type="domain" description="T-SNARE coiled-coil homology" evidence="13">
    <location>
        <begin position="247"/>
        <end position="299"/>
    </location>
</feature>
<dbReference type="Pfam" id="PF19269">
    <property type="entry name" value="Anticodon_2"/>
    <property type="match status" value="1"/>
</dbReference>
<sequence>MALHNQLLKLTSLLQELESSIDEYNTLKEISDDPVTVDSDSDISHTFEQFLALFSNISSNLQDRLKGPISARRANQQLASDEPLDEFTELKKIINTMKHLIEKVPEFSKISSSLDMVEIDNICENRKAKLQNMMTTTRDHMQDYSVPSTSDSSSSQNSQSYSLLQKGSRTKSLHKKSVRFKDHLIDGVSDKPLDTNLRPYRDHVEKYGQVGKNRKADSDNLRYHDEPIVDDDNSMSMSDRDVFIANQQQMLEQNRSLDHLSDSVQRQHEMSLQINDEVSDHMVLLDDLENGIDRTNARLMREKEKKHVSHDLLSQPTKPVRSRFAPSPTGFLHLGSLRTALYNYLIARSTHGQFILRLEDTDQKRLVEGAEENIYHTLEWLGLSVDEGPQNCGTYAPYKQSERTAIYSKYIKKLLDKGLAYRCFCTKGRLTQLRDSARLLKPPTTASYDRYCLKHYSKEESDEKASAGEHFTVRFVSPHKYPAFIDLLHGKIDQQIQINPLDVRYEDPVLLKSDGLPTYHFANVIDDHLMKITHVIRGEEWLASTPKHVALYDAFGWNPPKFIHIPLLTTVDNRKLSKRSGDIDIMSLKSKGFLPEALINFSVLFGWSPRREYGKKSSEIYSLKELEKIFTLEGLTRGECEDSLDYHLVDRVLQSVGTALSNINELNTEKYWYFFVRPKYTLVTLLQHTIQDKDTVKVIVNELNEKAADLISEKLSDTIKAIAKSHSGLKRKTVYQTLRYALSGPQSGISMHTIIDILGLYEVKQRLQNLADFVS</sequence>
<evidence type="ECO:0000259" key="13">
    <source>
        <dbReference type="PROSITE" id="PS50192"/>
    </source>
</evidence>
<dbReference type="NCBIfam" id="TIGR00464">
    <property type="entry name" value="gltX_bact"/>
    <property type="match status" value="1"/>
</dbReference>
<reference evidence="14 15" key="1">
    <citation type="journal article" date="2020" name="Appl. Microbiol. Biotechnol.">
        <title>Targeted gene deletion in Brettanomyces bruxellensis with an expression-free CRISPR-Cas9 system.</title>
        <authorList>
            <person name="Varela C."/>
            <person name="Bartel C."/>
            <person name="Onetto C."/>
            <person name="Borneman A."/>
        </authorList>
    </citation>
    <scope>NUCLEOTIDE SEQUENCE [LARGE SCALE GENOMIC DNA]</scope>
    <source>
        <strain evidence="14 15">AWRI1613</strain>
    </source>
</reference>
<accession>A0A8H6BDW2</accession>
<dbReference type="AlphaFoldDB" id="A0A8H6BDW2"/>
<dbReference type="InterPro" id="IPR020058">
    <property type="entry name" value="Glu/Gln-tRNA-synth_Ib_cat-dom"/>
</dbReference>